<reference evidence="5" key="1">
    <citation type="submission" date="2021-12" db="EMBL/GenBank/DDBJ databases">
        <title>Novel species in genus Dyadobacter.</title>
        <authorList>
            <person name="Ma C."/>
        </authorList>
    </citation>
    <scope>NUCLEOTIDE SEQUENCE</scope>
    <source>
        <strain evidence="5">LJ419</strain>
    </source>
</reference>
<evidence type="ECO:0000256" key="1">
    <source>
        <dbReference type="ARBA" id="ARBA00022729"/>
    </source>
</evidence>
<dbReference type="Gene3D" id="2.130.10.130">
    <property type="entry name" value="Integrin alpha, N-terminal"/>
    <property type="match status" value="5"/>
</dbReference>
<dbReference type="Proteomes" id="UP001139000">
    <property type="component" value="Unassembled WGS sequence"/>
</dbReference>
<dbReference type="PANTHER" id="PTHR23220:SF122">
    <property type="entry name" value="INTEGRIN ALPHA-PS1"/>
    <property type="match status" value="1"/>
</dbReference>
<dbReference type="RefSeq" id="WP_234656883.1">
    <property type="nucleotide sequence ID" value="NZ_CP094997.1"/>
</dbReference>
<dbReference type="InterPro" id="IPR000413">
    <property type="entry name" value="Integrin_alpha"/>
</dbReference>
<accession>A0A9X1PRY2</accession>
<dbReference type="Pfam" id="PF01839">
    <property type="entry name" value="FG-GAP"/>
    <property type="match status" value="12"/>
</dbReference>
<dbReference type="GO" id="GO:0008305">
    <property type="term" value="C:integrin complex"/>
    <property type="evidence" value="ECO:0007669"/>
    <property type="project" value="InterPro"/>
</dbReference>
<evidence type="ECO:0000313" key="6">
    <source>
        <dbReference type="Proteomes" id="UP001139000"/>
    </source>
</evidence>
<dbReference type="PANTHER" id="PTHR23220">
    <property type="entry name" value="INTEGRIN ALPHA"/>
    <property type="match status" value="1"/>
</dbReference>
<dbReference type="PRINTS" id="PR01185">
    <property type="entry name" value="INTEGRINA"/>
</dbReference>
<dbReference type="InterPro" id="IPR028994">
    <property type="entry name" value="Integrin_alpha_N"/>
</dbReference>
<gene>
    <name evidence="5" type="ORF">LXM26_20790</name>
</gene>
<dbReference type="SMART" id="SM00191">
    <property type="entry name" value="Int_alpha"/>
    <property type="match status" value="13"/>
</dbReference>
<dbReference type="EMBL" id="JAJTTC010000006">
    <property type="protein sequence ID" value="MCF0063966.1"/>
    <property type="molecule type" value="Genomic_DNA"/>
</dbReference>
<dbReference type="SUPFAM" id="SSF69318">
    <property type="entry name" value="Integrin alpha N-terminal domain"/>
    <property type="match status" value="5"/>
</dbReference>
<dbReference type="GO" id="GO:0033627">
    <property type="term" value="P:cell adhesion mediated by integrin"/>
    <property type="evidence" value="ECO:0007669"/>
    <property type="project" value="TreeGrafter"/>
</dbReference>
<proteinExistence type="predicted"/>
<feature type="coiled-coil region" evidence="4">
    <location>
        <begin position="795"/>
        <end position="822"/>
    </location>
</feature>
<keyword evidence="2" id="KW-0677">Repeat</keyword>
<dbReference type="PROSITE" id="PS51470">
    <property type="entry name" value="FG_GAP"/>
    <property type="match status" value="12"/>
</dbReference>
<keyword evidence="3" id="KW-0325">Glycoprotein</keyword>
<dbReference type="InterPro" id="IPR013519">
    <property type="entry name" value="Int_alpha_beta-p"/>
</dbReference>
<keyword evidence="1" id="KW-0732">Signal</keyword>
<dbReference type="GO" id="GO:0007229">
    <property type="term" value="P:integrin-mediated signaling pathway"/>
    <property type="evidence" value="ECO:0007669"/>
    <property type="project" value="TreeGrafter"/>
</dbReference>
<keyword evidence="6" id="KW-1185">Reference proteome</keyword>
<protein>
    <submittedName>
        <fullName evidence="5">FG-GAP-like repeat-containing protein</fullName>
    </submittedName>
</protein>
<evidence type="ECO:0000313" key="5">
    <source>
        <dbReference type="EMBL" id="MCF0063966.1"/>
    </source>
</evidence>
<comment type="caution">
    <text evidence="5">The sequence shown here is derived from an EMBL/GenBank/DDBJ whole genome shotgun (WGS) entry which is preliminary data.</text>
</comment>
<dbReference type="InterPro" id="IPR013517">
    <property type="entry name" value="FG-GAP"/>
</dbReference>
<keyword evidence="4" id="KW-0175">Coiled coil</keyword>
<dbReference type="GO" id="GO:0098609">
    <property type="term" value="P:cell-cell adhesion"/>
    <property type="evidence" value="ECO:0007669"/>
    <property type="project" value="TreeGrafter"/>
</dbReference>
<dbReference type="AlphaFoldDB" id="A0A9X1PRY2"/>
<evidence type="ECO:0000256" key="4">
    <source>
        <dbReference type="SAM" id="Coils"/>
    </source>
</evidence>
<organism evidence="5 6">
    <name type="scientific">Dyadobacter chenwenxiniae</name>
    <dbReference type="NCBI Taxonomy" id="2906456"/>
    <lineage>
        <taxon>Bacteria</taxon>
        <taxon>Pseudomonadati</taxon>
        <taxon>Bacteroidota</taxon>
        <taxon>Cytophagia</taxon>
        <taxon>Cytophagales</taxon>
        <taxon>Spirosomataceae</taxon>
        <taxon>Dyadobacter</taxon>
    </lineage>
</organism>
<evidence type="ECO:0000256" key="3">
    <source>
        <dbReference type="ARBA" id="ARBA00023180"/>
    </source>
</evidence>
<name>A0A9X1PRY2_9BACT</name>
<sequence>MQSNHTEAQFGTSVSSAGDLNKDGYSDVIVGAPFYTKGETKEGAVMVYYGSASGLNSVATILESNQPNAKFGRAVEGLGDVNGDGFSDVIVGAPLFDKGQFDEGAAFIYHGSAAGINLLAANILESNQEKAQFGYCSAGAGDVNGDGYNDVLVGAYAYDKGHDNEGAVFVHLGSAVGINNNASVVLEGNQINAQYGWSAATAGDVNGDGYSDIIVGSYLYDYGQTNEGAVFVYHGSAQGIKASAAIRLESNQPEAKQGIAVACAGDVNGEGYSDVMIGIWQYDKGENNEGAVVIHHGSPNGLISSPASTLESNQADAGMGWSVKSAGDVNGDGYSDIITGANTYDTGQTDEGAAFVWLGMADGLNKTYGTQLEMNQPEALFGSFISSAGDLNGDGYGDVAIAAFYYDSGQTSEGAVFIFHGSAAGLDVVPNQILESNQEYASMGSTSSAGDINGDGYGDLIVGMPLFGGNDAGAVFIYTGSPAGINSNIKTIIYGKQEDDAYFGNSVSCAGDVNGDGFSDIIIGSPGLLVSSPADQGAAFVYHGSPNGINKDAANVTLTANACGNWCNYGNEVSGGGDINNDGYGDVIVGSTYYSNGEFNEGAVYIYYGSAIGLNINLKIIVESNRENSGMGSSFEVGDLNGDGYLDLALGAHEYSNGQHLEGAVFIYYGSITGFDKSPQILESNQINGWMGNVGIPGDVNGDGYADLIVGSTFYSNGQLDEGAAFLFNGTPFGVDPANSFMIEGNQDNALMGSSVAGAGDINGDGYNDVIVGARQYNKGQNDEGAAFVFYGNNNKNLQNNLRLYNSNLATLINQSQKAKNDFGAGLYAKSFLGKNKGKMVWETKAKGQGFSKGANNVITNSTMSSGSQNAYASLGLTGIELKSVVAKQGPSTKVRVRVKYDPTLALTGQLYGPWRYLPSYLVGNSIAPAPEDVVDDM</sequence>
<dbReference type="GO" id="GO:0007160">
    <property type="term" value="P:cell-matrix adhesion"/>
    <property type="evidence" value="ECO:0007669"/>
    <property type="project" value="TreeGrafter"/>
</dbReference>
<dbReference type="GO" id="GO:0005178">
    <property type="term" value="F:integrin binding"/>
    <property type="evidence" value="ECO:0007669"/>
    <property type="project" value="TreeGrafter"/>
</dbReference>
<evidence type="ECO:0000256" key="2">
    <source>
        <dbReference type="ARBA" id="ARBA00022737"/>
    </source>
</evidence>
<dbReference type="GO" id="GO:0009897">
    <property type="term" value="C:external side of plasma membrane"/>
    <property type="evidence" value="ECO:0007669"/>
    <property type="project" value="TreeGrafter"/>
</dbReference>